<dbReference type="Pfam" id="PF13374">
    <property type="entry name" value="TPR_10"/>
    <property type="match status" value="4"/>
</dbReference>
<dbReference type="STRING" id="765440.A0A0C3B553"/>
<dbReference type="AlphaFoldDB" id="A0A0C3B553"/>
<dbReference type="SMART" id="SM00028">
    <property type="entry name" value="TPR"/>
    <property type="match status" value="7"/>
</dbReference>
<evidence type="ECO:0000313" key="3">
    <source>
        <dbReference type="Proteomes" id="UP000054166"/>
    </source>
</evidence>
<dbReference type="EMBL" id="KN832999">
    <property type="protein sequence ID" value="KIM81373.1"/>
    <property type="molecule type" value="Genomic_DNA"/>
</dbReference>
<dbReference type="PANTHER" id="PTHR19959">
    <property type="entry name" value="KINESIN LIGHT CHAIN"/>
    <property type="match status" value="1"/>
</dbReference>
<organism evidence="2 3">
    <name type="scientific">Piloderma croceum (strain F 1598)</name>
    <dbReference type="NCBI Taxonomy" id="765440"/>
    <lineage>
        <taxon>Eukaryota</taxon>
        <taxon>Fungi</taxon>
        <taxon>Dikarya</taxon>
        <taxon>Basidiomycota</taxon>
        <taxon>Agaricomycotina</taxon>
        <taxon>Agaricomycetes</taxon>
        <taxon>Agaricomycetidae</taxon>
        <taxon>Atheliales</taxon>
        <taxon>Atheliaceae</taxon>
        <taxon>Piloderma</taxon>
    </lineage>
</organism>
<evidence type="ECO:0000313" key="2">
    <source>
        <dbReference type="EMBL" id="KIM81373.1"/>
    </source>
</evidence>
<feature type="domain" description="CHAT" evidence="1">
    <location>
        <begin position="903"/>
        <end position="1177"/>
    </location>
</feature>
<dbReference type="InterPro" id="IPR011990">
    <property type="entry name" value="TPR-like_helical_dom_sf"/>
</dbReference>
<reference evidence="2 3" key="1">
    <citation type="submission" date="2014-04" db="EMBL/GenBank/DDBJ databases">
        <authorList>
            <consortium name="DOE Joint Genome Institute"/>
            <person name="Kuo A."/>
            <person name="Tarkka M."/>
            <person name="Buscot F."/>
            <person name="Kohler A."/>
            <person name="Nagy L.G."/>
            <person name="Floudas D."/>
            <person name="Copeland A."/>
            <person name="Barry K.W."/>
            <person name="Cichocki N."/>
            <person name="Veneault-Fourrey C."/>
            <person name="LaButti K."/>
            <person name="Lindquist E.A."/>
            <person name="Lipzen A."/>
            <person name="Lundell T."/>
            <person name="Morin E."/>
            <person name="Murat C."/>
            <person name="Sun H."/>
            <person name="Tunlid A."/>
            <person name="Henrissat B."/>
            <person name="Grigoriev I.V."/>
            <person name="Hibbett D.S."/>
            <person name="Martin F."/>
            <person name="Nordberg H.P."/>
            <person name="Cantor M.N."/>
            <person name="Hua S.X."/>
        </authorList>
    </citation>
    <scope>NUCLEOTIDE SEQUENCE [LARGE SCALE GENOMIC DNA]</scope>
    <source>
        <strain evidence="2 3">F 1598</strain>
    </source>
</reference>
<dbReference type="HOGENOM" id="CLU_001305_0_1_1"/>
<keyword evidence="3" id="KW-1185">Reference proteome</keyword>
<dbReference type="Gene3D" id="1.25.40.10">
    <property type="entry name" value="Tetratricopeptide repeat domain"/>
    <property type="match status" value="3"/>
</dbReference>
<dbReference type="SUPFAM" id="SSF81901">
    <property type="entry name" value="HCP-like"/>
    <property type="match status" value="1"/>
</dbReference>
<dbReference type="Pfam" id="PF12770">
    <property type="entry name" value="CHAT"/>
    <property type="match status" value="1"/>
</dbReference>
<protein>
    <recommendedName>
        <fullName evidence="1">CHAT domain-containing protein</fullName>
    </recommendedName>
</protein>
<dbReference type="InParanoid" id="A0A0C3B553"/>
<sequence>MTSQSRQLEALNKFISLHRAALEQNPDRSTSLFNLAGGLNARFKESGRHEDLSEAILLHREALGLRPAPHSHRSASITCLAGALNTRFKQSHRLQDLDEVISLYQDGLELQPSPHPDRSISLHNLAEALFTRFCKSGCLSDLDEAISLNRDALNPLPASHPLHFICVNNLGFMLKTRFNESAQRCDLDEAILLHQHALKQFPASHPNRATSLNNLANSLKIRFDQSGRHEDLDEAVSLSRDALLLRPATHPGRPDSLESLADALSTRFDQSGQRKDLEEAISLHSEALELRPPPHPDRSISLNNVAIMLYARFNQSSRRDDLDQAISFHRDALELRPEHHRLRFTSLNNLAGTLATQFEHSGRREDLDEAIALLRSAVGLCPSPHPLRSGSLSNLANVLKIRFDQSGRAEDLEEAIRLHQDALKLRPAPHPLRSTSFNNLGLVRHAQFDQLGRSEDLNDAISLFQDALKLRLAPHPLRSISLNNFANTLVARFDQSARREDLDQAISLYREALELEQTHSDRSRHLGNLASVLARRFTHTGRREDLDEAVSVSIKSISSLVSGHPLVCSLSANLGRTLMHGYSLTHESEYLDKAMNAFRVAVCCGSAPASERLHTARLWALGAQHAQISHESALEAYHAAIELLPRVAMLGLDLQSRHQALMSSSNGLACDAAACAVRSGQYDKAVELLEAGRAVFWSQALQLRTPMTGLREVAPELENDLRCISTALEQGSLRDITRNMSDTPQKLMSMEQEAAHFQRLNNKWLTAVEKVRQLDGFQDFLRPARLSTLQVAAVNDPVVVLIASKFGNNALIITSSDVQLVPLPRLSFIEASALVQLVRTATVSGVGHALRPDIHLAPLEGLVQQMPLLSPTFQSLRHSNDARLGRMVSDTYTNPDDIFRLVLAVLWMSVVEPIVRSLNLERSDELPNLLWCPTGPFAFLPLHAAGLYHLEKTESLSDYVVSSYTPTIGALLDDMRPPTNSFKMMIVIQPEAPDQQPLPWTHNELRQIEAHVPDKESLVKLLHGSVKEVISHLPIASIAHFACHGQQNWRNPLESALSLYDDQLKVSQIMQQSIPNASLAFLSACETAMGDENLPDEVIHLGAALLFAGFHGVVATLWSIHDADGPDIADTFYEHLFASNAPRPDTTQAARALHHAVARLRSKKVSFLRWIPFVHLGR</sequence>
<evidence type="ECO:0000259" key="1">
    <source>
        <dbReference type="Pfam" id="PF12770"/>
    </source>
</evidence>
<gene>
    <name evidence="2" type="ORF">PILCRDRAFT_821454</name>
</gene>
<dbReference type="PANTHER" id="PTHR19959:SF119">
    <property type="entry name" value="FUNGAL LIPASE-LIKE DOMAIN-CONTAINING PROTEIN"/>
    <property type="match status" value="1"/>
</dbReference>
<reference evidence="3" key="2">
    <citation type="submission" date="2015-01" db="EMBL/GenBank/DDBJ databases">
        <title>Evolutionary Origins and Diversification of the Mycorrhizal Mutualists.</title>
        <authorList>
            <consortium name="DOE Joint Genome Institute"/>
            <consortium name="Mycorrhizal Genomics Consortium"/>
            <person name="Kohler A."/>
            <person name="Kuo A."/>
            <person name="Nagy L.G."/>
            <person name="Floudas D."/>
            <person name="Copeland A."/>
            <person name="Barry K.W."/>
            <person name="Cichocki N."/>
            <person name="Veneault-Fourrey C."/>
            <person name="LaButti K."/>
            <person name="Lindquist E.A."/>
            <person name="Lipzen A."/>
            <person name="Lundell T."/>
            <person name="Morin E."/>
            <person name="Murat C."/>
            <person name="Riley R."/>
            <person name="Ohm R."/>
            <person name="Sun H."/>
            <person name="Tunlid A."/>
            <person name="Henrissat B."/>
            <person name="Grigoriev I.V."/>
            <person name="Hibbett D.S."/>
            <person name="Martin F."/>
        </authorList>
    </citation>
    <scope>NUCLEOTIDE SEQUENCE [LARGE SCALE GENOMIC DNA]</scope>
    <source>
        <strain evidence="3">F 1598</strain>
    </source>
</reference>
<name>A0A0C3B553_PILCF</name>
<dbReference type="SUPFAM" id="SSF48452">
    <property type="entry name" value="TPR-like"/>
    <property type="match status" value="1"/>
</dbReference>
<dbReference type="InterPro" id="IPR024983">
    <property type="entry name" value="CHAT_dom"/>
</dbReference>
<accession>A0A0C3B553</accession>
<dbReference type="OrthoDB" id="3261813at2759"/>
<dbReference type="InterPro" id="IPR019734">
    <property type="entry name" value="TPR_rpt"/>
</dbReference>
<proteinExistence type="predicted"/>
<dbReference type="Proteomes" id="UP000054166">
    <property type="component" value="Unassembled WGS sequence"/>
</dbReference>